<comment type="caution">
    <text evidence="6">The sequence shown here is derived from an EMBL/GenBank/DDBJ whole genome shotgun (WGS) entry which is preliminary data.</text>
</comment>
<keyword evidence="7" id="KW-1185">Reference proteome</keyword>
<dbReference type="Proteomes" id="UP001082899">
    <property type="component" value="Unassembled WGS sequence"/>
</dbReference>
<evidence type="ECO:0000256" key="1">
    <source>
        <dbReference type="ARBA" id="ARBA00004141"/>
    </source>
</evidence>
<feature type="transmembrane region" description="Helical" evidence="5">
    <location>
        <begin position="47"/>
        <end position="70"/>
    </location>
</feature>
<protein>
    <submittedName>
        <fullName evidence="6">DoxX family protein</fullName>
    </submittedName>
</protein>
<keyword evidence="2 5" id="KW-0812">Transmembrane</keyword>
<evidence type="ECO:0000256" key="2">
    <source>
        <dbReference type="ARBA" id="ARBA00022692"/>
    </source>
</evidence>
<accession>A0ABT3ZK49</accession>
<evidence type="ECO:0000313" key="6">
    <source>
        <dbReference type="EMBL" id="MCY0386797.1"/>
    </source>
</evidence>
<organism evidence="6 7">
    <name type="scientific">Robbsia betulipollinis</name>
    <dbReference type="NCBI Taxonomy" id="2981849"/>
    <lineage>
        <taxon>Bacteria</taxon>
        <taxon>Pseudomonadati</taxon>
        <taxon>Pseudomonadota</taxon>
        <taxon>Betaproteobacteria</taxon>
        <taxon>Burkholderiales</taxon>
        <taxon>Burkholderiaceae</taxon>
        <taxon>Robbsia</taxon>
    </lineage>
</organism>
<evidence type="ECO:0000256" key="3">
    <source>
        <dbReference type="ARBA" id="ARBA00022989"/>
    </source>
</evidence>
<proteinExistence type="predicted"/>
<sequence>MHTLDLLALPFIARLCLVIMFPFSALDKIVHWRDALKQAKSSILPGAPFMLVLAIIVEFVTPVCIVTGWYDRIAAFVLAGFCVVTALLYHPFWSYPDFWSQDGAGRSHFWDFLKNFGLTGGLLLLVIGGAPVPATTVLHAPLSSAPYAASNPPPSGATQ</sequence>
<feature type="transmembrane region" description="Helical" evidence="5">
    <location>
        <begin position="76"/>
        <end position="95"/>
    </location>
</feature>
<keyword evidence="4 5" id="KW-0472">Membrane</keyword>
<dbReference type="EMBL" id="JAPMXC010000001">
    <property type="protein sequence ID" value="MCY0386797.1"/>
    <property type="molecule type" value="Genomic_DNA"/>
</dbReference>
<feature type="transmembrane region" description="Helical" evidence="5">
    <location>
        <begin position="6"/>
        <end position="26"/>
    </location>
</feature>
<gene>
    <name evidence="6" type="ORF">OVY01_06020</name>
</gene>
<reference evidence="6" key="1">
    <citation type="submission" date="2022-11" db="EMBL/GenBank/DDBJ databases">
        <title>Robbsia betulipollinis sp. nov., isolated from pollen of birch (Betula pendula).</title>
        <authorList>
            <person name="Shi H."/>
            <person name="Ambika Manirajan B."/>
            <person name="Ratering S."/>
            <person name="Geissler-Plaum R."/>
            <person name="Schnell S."/>
        </authorList>
    </citation>
    <scope>NUCLEOTIDE SEQUENCE</scope>
    <source>
        <strain evidence="6">Bb-Pol-6</strain>
    </source>
</reference>
<evidence type="ECO:0000256" key="5">
    <source>
        <dbReference type="SAM" id="Phobius"/>
    </source>
</evidence>
<dbReference type="Pfam" id="PF07681">
    <property type="entry name" value="DoxX"/>
    <property type="match status" value="1"/>
</dbReference>
<comment type="subcellular location">
    <subcellularLocation>
        <location evidence="1">Membrane</location>
        <topology evidence="1">Multi-pass membrane protein</topology>
    </subcellularLocation>
</comment>
<keyword evidence="3 5" id="KW-1133">Transmembrane helix</keyword>
<name>A0ABT3ZK49_9BURK</name>
<feature type="transmembrane region" description="Helical" evidence="5">
    <location>
        <begin position="116"/>
        <end position="134"/>
    </location>
</feature>
<evidence type="ECO:0000313" key="7">
    <source>
        <dbReference type="Proteomes" id="UP001082899"/>
    </source>
</evidence>
<evidence type="ECO:0000256" key="4">
    <source>
        <dbReference type="ARBA" id="ARBA00023136"/>
    </source>
</evidence>
<dbReference type="RefSeq" id="WP_267846418.1">
    <property type="nucleotide sequence ID" value="NZ_JAPMXC010000001.1"/>
</dbReference>
<dbReference type="InterPro" id="IPR032808">
    <property type="entry name" value="DoxX"/>
</dbReference>